<dbReference type="Proteomes" id="UP000796761">
    <property type="component" value="Unassembled WGS sequence"/>
</dbReference>
<evidence type="ECO:0000313" key="1">
    <source>
        <dbReference type="EMBL" id="TRZ10613.1"/>
    </source>
</evidence>
<dbReference type="EMBL" id="SWJQ01000830">
    <property type="protein sequence ID" value="TRZ10613.1"/>
    <property type="molecule type" value="Genomic_DNA"/>
</dbReference>
<dbReference type="AlphaFoldDB" id="A0A8K1G2Q7"/>
<gene>
    <name evidence="1" type="ORF">HGM15179_016493</name>
</gene>
<name>A0A8K1G2Q7_9PASS</name>
<keyword evidence="2" id="KW-1185">Reference proteome</keyword>
<proteinExistence type="predicted"/>
<protein>
    <submittedName>
        <fullName evidence="1">Uncharacterized protein</fullName>
    </submittedName>
</protein>
<organism evidence="1 2">
    <name type="scientific">Zosterops borbonicus</name>
    <dbReference type="NCBI Taxonomy" id="364589"/>
    <lineage>
        <taxon>Eukaryota</taxon>
        <taxon>Metazoa</taxon>
        <taxon>Chordata</taxon>
        <taxon>Craniata</taxon>
        <taxon>Vertebrata</taxon>
        <taxon>Euteleostomi</taxon>
        <taxon>Archelosauria</taxon>
        <taxon>Archosauria</taxon>
        <taxon>Dinosauria</taxon>
        <taxon>Saurischia</taxon>
        <taxon>Theropoda</taxon>
        <taxon>Coelurosauria</taxon>
        <taxon>Aves</taxon>
        <taxon>Neognathae</taxon>
        <taxon>Neoaves</taxon>
        <taxon>Telluraves</taxon>
        <taxon>Australaves</taxon>
        <taxon>Passeriformes</taxon>
        <taxon>Sylvioidea</taxon>
        <taxon>Zosteropidae</taxon>
        <taxon>Zosterops</taxon>
    </lineage>
</organism>
<evidence type="ECO:0000313" key="2">
    <source>
        <dbReference type="Proteomes" id="UP000796761"/>
    </source>
</evidence>
<accession>A0A8K1G2Q7</accession>
<sequence length="157" mass="18022">MTPTSLKPNMILQDSAECPNQYQCAKAARQKEMGMNLLHSLALLTRKDMELKFNLKLYLSNFSFFCTMNPTVEGTKEHMGYHSYGNKAEALGSLIKGYCIASEKWVQEEGPEYFLMPRVLFLISFSFYILFTDIFDSFKGDHQNYSINVQNQPRSSA</sequence>
<comment type="caution">
    <text evidence="1">The sequence shown here is derived from an EMBL/GenBank/DDBJ whole genome shotgun (WGS) entry which is preliminary data.</text>
</comment>
<reference evidence="1" key="1">
    <citation type="submission" date="2019-04" db="EMBL/GenBank/DDBJ databases">
        <title>Genome assembly of Zosterops borbonicus 15179.</title>
        <authorList>
            <person name="Leroy T."/>
            <person name="Anselmetti Y."/>
            <person name="Tilak M.-K."/>
            <person name="Nabholz B."/>
        </authorList>
    </citation>
    <scope>NUCLEOTIDE SEQUENCE</scope>
    <source>
        <strain evidence="1">HGM_15179</strain>
        <tissue evidence="1">Muscle</tissue>
    </source>
</reference>